<evidence type="ECO:0008006" key="2">
    <source>
        <dbReference type="Google" id="ProtNLM"/>
    </source>
</evidence>
<dbReference type="Gene3D" id="3.90.550.10">
    <property type="entry name" value="Spore Coat Polysaccharide Biosynthesis Protein SpsA, Chain A"/>
    <property type="match status" value="1"/>
</dbReference>
<organism evidence="1">
    <name type="scientific">marine sediment metagenome</name>
    <dbReference type="NCBI Taxonomy" id="412755"/>
    <lineage>
        <taxon>unclassified sequences</taxon>
        <taxon>metagenomes</taxon>
        <taxon>ecological metagenomes</taxon>
    </lineage>
</organism>
<name>A0A0F8YVC2_9ZZZZ</name>
<dbReference type="SUPFAM" id="SSF53448">
    <property type="entry name" value="Nucleotide-diphospho-sugar transferases"/>
    <property type="match status" value="1"/>
</dbReference>
<dbReference type="InterPro" id="IPR029044">
    <property type="entry name" value="Nucleotide-diphossugar_trans"/>
</dbReference>
<dbReference type="EMBL" id="LAZR01064185">
    <property type="protein sequence ID" value="KKK58024.1"/>
    <property type="molecule type" value="Genomic_DNA"/>
</dbReference>
<protein>
    <recommendedName>
        <fullName evidence="2">Nucleotide-diphospho-sugar transferase domain-containing protein</fullName>
    </recommendedName>
</protein>
<comment type="caution">
    <text evidence="1">The sequence shown here is derived from an EMBL/GenBank/DDBJ whole genome shotgun (WGS) entry which is preliminary data.</text>
</comment>
<evidence type="ECO:0000313" key="1">
    <source>
        <dbReference type="EMBL" id="KKK58024.1"/>
    </source>
</evidence>
<sequence>MSQGVVYLLSGLPVMERLAVSVFTLRQHYDGPVTILTTSKEDTSAAKCLADDKRAGVDVLQFEPVETDRRHQAYQQKTLVPAYTPYDQTVFLDADTTIAAPFPELFEGDCVITAYSDWQTKGKRVAGRCGWWKGRDSGHHLQVDEMVARVLADEVVVTEEKNGRLKWRVAKANERVRTQGYPAINTGVTGWKKGNPFADRWRAMTAIGMGTHMTDEIAMQLLYPFVPECDVRLFDDRFNASPIYAVNADDARIWHFHGQKHLKKEPGRSMWEPIFREAMAAKWGKLPRWAGRHDKWVKALLDGRDPAKVR</sequence>
<gene>
    <name evidence="1" type="ORF">LCGC14_3048600</name>
</gene>
<dbReference type="AlphaFoldDB" id="A0A0F8YVC2"/>
<proteinExistence type="predicted"/>
<reference evidence="1" key="1">
    <citation type="journal article" date="2015" name="Nature">
        <title>Complex archaea that bridge the gap between prokaryotes and eukaryotes.</title>
        <authorList>
            <person name="Spang A."/>
            <person name="Saw J.H."/>
            <person name="Jorgensen S.L."/>
            <person name="Zaremba-Niedzwiedzka K."/>
            <person name="Martijn J."/>
            <person name="Lind A.E."/>
            <person name="van Eijk R."/>
            <person name="Schleper C."/>
            <person name="Guy L."/>
            <person name="Ettema T.J."/>
        </authorList>
    </citation>
    <scope>NUCLEOTIDE SEQUENCE</scope>
</reference>
<accession>A0A0F8YVC2</accession>